<sequence length="228" mass="25672">MRLKQIGSILVEIPLFHHHRRHQPQCSFILLCSIIPCSVFLTSICTVDSLVRQKSPSLFGLHPSLLVVIIVPALLSQHQTPGLPGPPCSFVQSCSAHLLHQSRLSPLLYSHLDLIISYFVVISYKTFLRHCSTPASVQHPASLLSLFQNWFRCGALNRFARFLSLHVYYKPSAATMDIATSLHALFNGCELCFLQINKVFFALSFSDFFYLANSISPPLKKSHNYAIF</sequence>
<comment type="caution">
    <text evidence="1">The sequence shown here is derived from an EMBL/GenBank/DDBJ whole genome shotgun (WGS) entry which is preliminary data.</text>
</comment>
<dbReference type="Proteomes" id="UP001279734">
    <property type="component" value="Unassembled WGS sequence"/>
</dbReference>
<gene>
    <name evidence="1" type="ORF">Nepgr_013011</name>
</gene>
<dbReference type="AlphaFoldDB" id="A0AAD3SI33"/>
<name>A0AAD3SI33_NEPGR</name>
<reference evidence="1" key="1">
    <citation type="submission" date="2023-05" db="EMBL/GenBank/DDBJ databases">
        <title>Nepenthes gracilis genome sequencing.</title>
        <authorList>
            <person name="Fukushima K."/>
        </authorList>
    </citation>
    <scope>NUCLEOTIDE SEQUENCE</scope>
    <source>
        <strain evidence="1">SING2019-196</strain>
    </source>
</reference>
<dbReference type="EMBL" id="BSYO01000010">
    <property type="protein sequence ID" value="GMH11170.1"/>
    <property type="molecule type" value="Genomic_DNA"/>
</dbReference>
<evidence type="ECO:0000313" key="1">
    <source>
        <dbReference type="EMBL" id="GMH11170.1"/>
    </source>
</evidence>
<keyword evidence="2" id="KW-1185">Reference proteome</keyword>
<proteinExistence type="predicted"/>
<organism evidence="1 2">
    <name type="scientific">Nepenthes gracilis</name>
    <name type="common">Slender pitcher plant</name>
    <dbReference type="NCBI Taxonomy" id="150966"/>
    <lineage>
        <taxon>Eukaryota</taxon>
        <taxon>Viridiplantae</taxon>
        <taxon>Streptophyta</taxon>
        <taxon>Embryophyta</taxon>
        <taxon>Tracheophyta</taxon>
        <taxon>Spermatophyta</taxon>
        <taxon>Magnoliopsida</taxon>
        <taxon>eudicotyledons</taxon>
        <taxon>Gunneridae</taxon>
        <taxon>Pentapetalae</taxon>
        <taxon>Caryophyllales</taxon>
        <taxon>Nepenthaceae</taxon>
        <taxon>Nepenthes</taxon>
    </lineage>
</organism>
<accession>A0AAD3SI33</accession>
<evidence type="ECO:0000313" key="2">
    <source>
        <dbReference type="Proteomes" id="UP001279734"/>
    </source>
</evidence>
<protein>
    <submittedName>
        <fullName evidence="1">Uncharacterized protein</fullName>
    </submittedName>
</protein>